<dbReference type="EnsemblMetazoa" id="XM_019994989.1">
    <property type="protein sequence ID" value="XP_019850548.1"/>
    <property type="gene ID" value="LOC109581151"/>
</dbReference>
<accession>A0AAN0J1D3</accession>
<evidence type="ECO:0000256" key="4">
    <source>
        <dbReference type="ARBA" id="ARBA00022692"/>
    </source>
</evidence>
<evidence type="ECO:0000256" key="9">
    <source>
        <dbReference type="ARBA" id="ARBA00023170"/>
    </source>
</evidence>
<dbReference type="InterPro" id="IPR018097">
    <property type="entry name" value="EGF_Ca-bd_CS"/>
</dbReference>
<keyword evidence="9" id="KW-0675">Receptor</keyword>
<dbReference type="SMART" id="SM00179">
    <property type="entry name" value="EGF_CA"/>
    <property type="match status" value="1"/>
</dbReference>
<keyword evidence="3" id="KW-0254">Endocytosis</keyword>
<evidence type="ECO:0000256" key="12">
    <source>
        <dbReference type="SAM" id="SignalP"/>
    </source>
</evidence>
<dbReference type="InterPro" id="IPR000152">
    <property type="entry name" value="EGF-type_Asp/Asn_hydroxyl_site"/>
</dbReference>
<dbReference type="PROSITE" id="PS01186">
    <property type="entry name" value="EGF_2"/>
    <property type="match status" value="1"/>
</dbReference>
<keyword evidence="6 11" id="KW-1133">Transmembrane helix</keyword>
<keyword evidence="4 11" id="KW-0812">Transmembrane</keyword>
<keyword evidence="12" id="KW-0732">Signal</keyword>
<keyword evidence="7 11" id="KW-0472">Membrane</keyword>
<name>A0AAN0J1D3_AMPQE</name>
<dbReference type="AlphaFoldDB" id="A0AAN0J1D3"/>
<dbReference type="GO" id="GO:0016020">
    <property type="term" value="C:membrane"/>
    <property type="evidence" value="ECO:0007669"/>
    <property type="project" value="UniProtKB-SubCell"/>
</dbReference>
<reference evidence="15" key="1">
    <citation type="journal article" date="2010" name="Nature">
        <title>The Amphimedon queenslandica genome and the evolution of animal complexity.</title>
        <authorList>
            <person name="Srivastava M."/>
            <person name="Simakov O."/>
            <person name="Chapman J."/>
            <person name="Fahey B."/>
            <person name="Gauthier M.E."/>
            <person name="Mitros T."/>
            <person name="Richards G.S."/>
            <person name="Conaco C."/>
            <person name="Dacre M."/>
            <person name="Hellsten U."/>
            <person name="Larroux C."/>
            <person name="Putnam N.H."/>
            <person name="Stanke M."/>
            <person name="Adamska M."/>
            <person name="Darling A."/>
            <person name="Degnan S.M."/>
            <person name="Oakley T.H."/>
            <person name="Plachetzki D.C."/>
            <person name="Zhai Y."/>
            <person name="Adamski M."/>
            <person name="Calcino A."/>
            <person name="Cummins S.F."/>
            <person name="Goodstein D.M."/>
            <person name="Harris C."/>
            <person name="Jackson D.J."/>
            <person name="Leys S.P."/>
            <person name="Shu S."/>
            <person name="Woodcroft B.J."/>
            <person name="Vervoort M."/>
            <person name="Kosik K.S."/>
            <person name="Manning G."/>
            <person name="Degnan B.M."/>
            <person name="Rokhsar D.S."/>
        </authorList>
    </citation>
    <scope>NUCLEOTIDE SEQUENCE [LARGE SCALE GENOMIC DNA]</scope>
</reference>
<proteinExistence type="predicted"/>
<evidence type="ECO:0000256" key="3">
    <source>
        <dbReference type="ARBA" id="ARBA00022583"/>
    </source>
</evidence>
<feature type="transmembrane region" description="Helical" evidence="11">
    <location>
        <begin position="486"/>
        <end position="512"/>
    </location>
</feature>
<evidence type="ECO:0000313" key="14">
    <source>
        <dbReference type="EnsemblMetazoa" id="XP_019850548.1"/>
    </source>
</evidence>
<comment type="subcellular location">
    <subcellularLocation>
        <location evidence="1">Membrane</location>
        <topology evidence="1">Single-pass type I membrane protein</topology>
    </subcellularLocation>
</comment>
<evidence type="ECO:0000313" key="15">
    <source>
        <dbReference type="Proteomes" id="UP000007879"/>
    </source>
</evidence>
<dbReference type="Gene3D" id="2.10.25.10">
    <property type="entry name" value="Laminin"/>
    <property type="match status" value="1"/>
</dbReference>
<feature type="domain" description="EGF-like" evidence="13">
    <location>
        <begin position="303"/>
        <end position="318"/>
    </location>
</feature>
<feature type="signal peptide" evidence="12">
    <location>
        <begin position="1"/>
        <end position="22"/>
    </location>
</feature>
<evidence type="ECO:0000259" key="13">
    <source>
        <dbReference type="PROSITE" id="PS01186"/>
    </source>
</evidence>
<evidence type="ECO:0000256" key="10">
    <source>
        <dbReference type="ARBA" id="ARBA00023180"/>
    </source>
</evidence>
<dbReference type="PROSITE" id="PS01187">
    <property type="entry name" value="EGF_CA"/>
    <property type="match status" value="1"/>
</dbReference>
<dbReference type="GO" id="GO:0005509">
    <property type="term" value="F:calcium ion binding"/>
    <property type="evidence" value="ECO:0007669"/>
    <property type="project" value="InterPro"/>
</dbReference>
<dbReference type="RefSeq" id="XP_019850548.1">
    <property type="nucleotide sequence ID" value="XM_019994989.1"/>
</dbReference>
<dbReference type="FunFam" id="2.10.25.10:FF:000009">
    <property type="entry name" value="Low-density lipoprotein receptor isoform 1"/>
    <property type="match status" value="1"/>
</dbReference>
<dbReference type="KEGG" id="aqu:109581151"/>
<evidence type="ECO:0000256" key="7">
    <source>
        <dbReference type="ARBA" id="ARBA00023136"/>
    </source>
</evidence>
<dbReference type="PROSITE" id="PS00010">
    <property type="entry name" value="ASX_HYDROXYL"/>
    <property type="match status" value="1"/>
</dbReference>
<feature type="chain" id="PRO_5042859813" description="EGF-like domain-containing protein" evidence="12">
    <location>
        <begin position="23"/>
        <end position="547"/>
    </location>
</feature>
<dbReference type="InterPro" id="IPR000742">
    <property type="entry name" value="EGF"/>
</dbReference>
<keyword evidence="8" id="KW-1015">Disulfide bond</keyword>
<keyword evidence="15" id="KW-1185">Reference proteome</keyword>
<evidence type="ECO:0000256" key="8">
    <source>
        <dbReference type="ARBA" id="ARBA00023157"/>
    </source>
</evidence>
<dbReference type="GeneID" id="109581151"/>
<dbReference type="SMART" id="SM00181">
    <property type="entry name" value="EGF"/>
    <property type="match status" value="2"/>
</dbReference>
<keyword evidence="10" id="KW-0325">Glycoprotein</keyword>
<evidence type="ECO:0000256" key="6">
    <source>
        <dbReference type="ARBA" id="ARBA00022989"/>
    </source>
</evidence>
<organism evidence="14 15">
    <name type="scientific">Amphimedon queenslandica</name>
    <name type="common">Sponge</name>
    <dbReference type="NCBI Taxonomy" id="400682"/>
    <lineage>
        <taxon>Eukaryota</taxon>
        <taxon>Metazoa</taxon>
        <taxon>Porifera</taxon>
        <taxon>Demospongiae</taxon>
        <taxon>Heteroscleromorpha</taxon>
        <taxon>Haplosclerida</taxon>
        <taxon>Niphatidae</taxon>
        <taxon>Amphimedon</taxon>
    </lineage>
</organism>
<dbReference type="Proteomes" id="UP000007879">
    <property type="component" value="Unassembled WGS sequence"/>
</dbReference>
<reference evidence="14" key="2">
    <citation type="submission" date="2024-06" db="UniProtKB">
        <authorList>
            <consortium name="EnsemblMetazoa"/>
        </authorList>
    </citation>
    <scope>IDENTIFICATION</scope>
</reference>
<dbReference type="Pfam" id="PF14670">
    <property type="entry name" value="FXa_inhibition"/>
    <property type="match status" value="1"/>
</dbReference>
<dbReference type="InterPro" id="IPR001881">
    <property type="entry name" value="EGF-like_Ca-bd_dom"/>
</dbReference>
<evidence type="ECO:0000256" key="2">
    <source>
        <dbReference type="ARBA" id="ARBA00022536"/>
    </source>
</evidence>
<keyword evidence="5" id="KW-0677">Repeat</keyword>
<dbReference type="GO" id="GO:0006897">
    <property type="term" value="P:endocytosis"/>
    <property type="evidence" value="ECO:0007669"/>
    <property type="project" value="UniProtKB-KW"/>
</dbReference>
<keyword evidence="2" id="KW-0245">EGF-like domain</keyword>
<evidence type="ECO:0000256" key="1">
    <source>
        <dbReference type="ARBA" id="ARBA00004479"/>
    </source>
</evidence>
<evidence type="ECO:0000256" key="5">
    <source>
        <dbReference type="ARBA" id="ARBA00022737"/>
    </source>
</evidence>
<dbReference type="SUPFAM" id="SSF57196">
    <property type="entry name" value="EGF/Laminin"/>
    <property type="match status" value="1"/>
</dbReference>
<evidence type="ECO:0000256" key="11">
    <source>
        <dbReference type="SAM" id="Phobius"/>
    </source>
</evidence>
<sequence>MAELRILVFCLLALLLPVPSYLLVCYTDDCPYDNNLLCYKTCTPSSNSCVRIAAIDRSNFPPARIIFQEFGCSSLRCNTRDLLCSPNITDLTQHCCCTGDRCNNPGGRADALAELMKPKFSYHLSPPNEPVPSTEPGKLVCDHYNCSGTDKCQHYYETCDCSINERCFCQSVYRANSTTNKIDIYYKGCSVANTSDITPDCIIDVPFIGALKNEYTCYCNESLCNINESITHPTRLSSYGFKECLSYNCEYNCNIVNNANISCSCPAGFIATGLKNCSDVNECSVDNGGCQQTCVNTIGSYYCECFDGYLLDAKTSLCFYKSSTFYCSYYVDPDIKLNEIDNNTRIGSVNCDNTRSCYTSLSYRNEEWYLSAMTCGLPIGTPLDPFPCNSSYCLLQKDAKSQRLHQCCCNEIDCNNLSRISFDPFTSSLASISSSSAIVVASISTISSSSLLSVASISFTTSSSQQYVVPTVVAGYEPLVSGVVSLILGSIFFLIALLLLFLMGFVAAALIWKNKIKKKQNRATMPTQELQTNTIEPNKAVVYETTL</sequence>
<protein>
    <recommendedName>
        <fullName evidence="13">EGF-like domain-containing protein</fullName>
    </recommendedName>
</protein>